<keyword evidence="8" id="KW-0067">ATP-binding</keyword>
<gene>
    <name evidence="13" type="ORF">HRG_06512</name>
</gene>
<evidence type="ECO:0000256" key="3">
    <source>
        <dbReference type="ARBA" id="ARBA00013025"/>
    </source>
</evidence>
<dbReference type="InterPro" id="IPR018109">
    <property type="entry name" value="Folylpolyglutamate_synth_CS"/>
</dbReference>
<dbReference type="RefSeq" id="XP_044719923.1">
    <property type="nucleotide sequence ID" value="XM_044864983.1"/>
</dbReference>
<accession>A0A9P8MW82</accession>
<comment type="caution">
    <text evidence="13">The sequence shown here is derived from an EMBL/GenBank/DDBJ whole genome shotgun (WGS) entry which is preliminary data.</text>
</comment>
<dbReference type="InterPro" id="IPR036565">
    <property type="entry name" value="Mur-like_cat_sf"/>
</dbReference>
<dbReference type="GO" id="GO:0005739">
    <property type="term" value="C:mitochondrion"/>
    <property type="evidence" value="ECO:0007669"/>
    <property type="project" value="TreeGrafter"/>
</dbReference>
<evidence type="ECO:0000313" key="13">
    <source>
        <dbReference type="EMBL" id="KAH0962410.1"/>
    </source>
</evidence>
<keyword evidence="5" id="KW-0436">Ligase</keyword>
<reference evidence="13" key="1">
    <citation type="submission" date="2021-09" db="EMBL/GenBank/DDBJ databases">
        <title>A high-quality genome of the endoparasitic fungus Hirsutella rhossiliensis with a comparison of Hirsutella genomes reveals transposable elements contributing to genome size variation.</title>
        <authorList>
            <person name="Lin R."/>
            <person name="Jiao Y."/>
            <person name="Sun X."/>
            <person name="Ling J."/>
            <person name="Xie B."/>
            <person name="Cheng X."/>
        </authorList>
    </citation>
    <scope>NUCLEOTIDE SEQUENCE</scope>
    <source>
        <strain evidence="13">HR02</strain>
    </source>
</reference>
<dbReference type="GO" id="GO:0006730">
    <property type="term" value="P:one-carbon metabolic process"/>
    <property type="evidence" value="ECO:0007669"/>
    <property type="project" value="UniProtKB-KW"/>
</dbReference>
<name>A0A9P8MW82_9HYPO</name>
<comment type="similarity">
    <text evidence="2">Belongs to the folylpolyglutamate synthase family.</text>
</comment>
<dbReference type="GO" id="GO:0004326">
    <property type="term" value="F:tetrahydrofolylpolyglutamate synthase activity"/>
    <property type="evidence" value="ECO:0007669"/>
    <property type="project" value="UniProtKB-EC"/>
</dbReference>
<dbReference type="Gene3D" id="3.90.190.20">
    <property type="entry name" value="Mur ligase, C-terminal domain"/>
    <property type="match status" value="1"/>
</dbReference>
<evidence type="ECO:0000313" key="14">
    <source>
        <dbReference type="Proteomes" id="UP000824596"/>
    </source>
</evidence>
<evidence type="ECO:0000256" key="5">
    <source>
        <dbReference type="ARBA" id="ARBA00022598"/>
    </source>
</evidence>
<dbReference type="PANTHER" id="PTHR11136">
    <property type="entry name" value="FOLYLPOLYGLUTAMATE SYNTHASE-RELATED"/>
    <property type="match status" value="1"/>
</dbReference>
<protein>
    <recommendedName>
        <fullName evidence="3">tetrahydrofolate synthase</fullName>
        <ecNumber evidence="3">6.3.2.17</ecNumber>
    </recommendedName>
    <alternativeName>
        <fullName evidence="11">Folylpoly-gamma-glutamate synthetase</fullName>
    </alternativeName>
    <alternativeName>
        <fullName evidence="10">Tetrahydrofolylpolyglutamate synthase</fullName>
    </alternativeName>
</protein>
<evidence type="ECO:0000256" key="9">
    <source>
        <dbReference type="ARBA" id="ARBA00022842"/>
    </source>
</evidence>
<keyword evidence="7" id="KW-0547">Nucleotide-binding</keyword>
<dbReference type="EMBL" id="JAIZPD010000006">
    <property type="protein sequence ID" value="KAH0962410.1"/>
    <property type="molecule type" value="Genomic_DNA"/>
</dbReference>
<dbReference type="EC" id="6.3.2.17" evidence="3"/>
<proteinExistence type="inferred from homology"/>
<evidence type="ECO:0000256" key="10">
    <source>
        <dbReference type="ARBA" id="ARBA00030592"/>
    </source>
</evidence>
<dbReference type="PANTHER" id="PTHR11136:SF5">
    <property type="entry name" value="FOLYLPOLYGLUTAMATE SYNTHASE, MITOCHONDRIAL"/>
    <property type="match status" value="1"/>
</dbReference>
<dbReference type="AlphaFoldDB" id="A0A9P8MW82"/>
<organism evidence="13 14">
    <name type="scientific">Hirsutella rhossiliensis</name>
    <dbReference type="NCBI Taxonomy" id="111463"/>
    <lineage>
        <taxon>Eukaryota</taxon>
        <taxon>Fungi</taxon>
        <taxon>Dikarya</taxon>
        <taxon>Ascomycota</taxon>
        <taxon>Pezizomycotina</taxon>
        <taxon>Sordariomycetes</taxon>
        <taxon>Hypocreomycetidae</taxon>
        <taxon>Hypocreales</taxon>
        <taxon>Ophiocordycipitaceae</taxon>
        <taxon>Hirsutella</taxon>
    </lineage>
</organism>
<evidence type="ECO:0000256" key="8">
    <source>
        <dbReference type="ARBA" id="ARBA00022840"/>
    </source>
</evidence>
<dbReference type="PROSITE" id="PS01012">
    <property type="entry name" value="FOLYLPOLYGLU_SYNT_2"/>
    <property type="match status" value="1"/>
</dbReference>
<dbReference type="InterPro" id="IPR001645">
    <property type="entry name" value="Folylpolyglutamate_synth"/>
</dbReference>
<dbReference type="Gene3D" id="3.40.1190.10">
    <property type="entry name" value="Mur-like, catalytic domain"/>
    <property type="match status" value="1"/>
</dbReference>
<dbReference type="NCBIfam" id="TIGR01499">
    <property type="entry name" value="folC"/>
    <property type="match status" value="1"/>
</dbReference>
<evidence type="ECO:0000256" key="4">
    <source>
        <dbReference type="ARBA" id="ARBA00022563"/>
    </source>
</evidence>
<keyword evidence="4" id="KW-0554">One-carbon metabolism</keyword>
<dbReference type="GO" id="GO:0005524">
    <property type="term" value="F:ATP binding"/>
    <property type="evidence" value="ECO:0007669"/>
    <property type="project" value="UniProtKB-KW"/>
</dbReference>
<dbReference type="OrthoDB" id="10261039at2759"/>
<dbReference type="GO" id="GO:0005829">
    <property type="term" value="C:cytosol"/>
    <property type="evidence" value="ECO:0007669"/>
    <property type="project" value="TreeGrafter"/>
</dbReference>
<evidence type="ECO:0000256" key="2">
    <source>
        <dbReference type="ARBA" id="ARBA00008276"/>
    </source>
</evidence>
<evidence type="ECO:0000256" key="6">
    <source>
        <dbReference type="ARBA" id="ARBA00022723"/>
    </source>
</evidence>
<evidence type="ECO:0000256" key="12">
    <source>
        <dbReference type="ARBA" id="ARBA00047493"/>
    </source>
</evidence>
<keyword evidence="14" id="KW-1185">Reference proteome</keyword>
<dbReference type="SUPFAM" id="SSF53623">
    <property type="entry name" value="MurD-like peptide ligases, catalytic domain"/>
    <property type="match status" value="1"/>
</dbReference>
<dbReference type="SUPFAM" id="SSF53244">
    <property type="entry name" value="MurD-like peptide ligases, peptide-binding domain"/>
    <property type="match status" value="1"/>
</dbReference>
<comment type="catalytic activity">
    <reaction evidence="12">
        <text>(6S)-5,6,7,8-tetrahydrofolyl-(gamma-L-Glu)(n) + L-glutamate + ATP = (6S)-5,6,7,8-tetrahydrofolyl-(gamma-L-Glu)(n+1) + ADP + phosphate + H(+)</text>
        <dbReference type="Rhea" id="RHEA:10580"/>
        <dbReference type="Rhea" id="RHEA-COMP:14738"/>
        <dbReference type="Rhea" id="RHEA-COMP:14740"/>
        <dbReference type="ChEBI" id="CHEBI:15378"/>
        <dbReference type="ChEBI" id="CHEBI:29985"/>
        <dbReference type="ChEBI" id="CHEBI:30616"/>
        <dbReference type="ChEBI" id="CHEBI:43474"/>
        <dbReference type="ChEBI" id="CHEBI:141005"/>
        <dbReference type="ChEBI" id="CHEBI:456216"/>
        <dbReference type="EC" id="6.3.2.17"/>
    </reaction>
</comment>
<evidence type="ECO:0000256" key="7">
    <source>
        <dbReference type="ARBA" id="ARBA00022741"/>
    </source>
</evidence>
<dbReference type="Proteomes" id="UP000824596">
    <property type="component" value="Unassembled WGS sequence"/>
</dbReference>
<keyword evidence="9" id="KW-0460">Magnesium</keyword>
<dbReference type="GO" id="GO:0046872">
    <property type="term" value="F:metal ion binding"/>
    <property type="evidence" value="ECO:0007669"/>
    <property type="project" value="UniProtKB-KW"/>
</dbReference>
<keyword evidence="6" id="KW-0479">Metal-binding</keyword>
<evidence type="ECO:0000256" key="11">
    <source>
        <dbReference type="ARBA" id="ARBA00030876"/>
    </source>
</evidence>
<dbReference type="GeneID" id="68355641"/>
<comment type="pathway">
    <text evidence="1">Cofactor biosynthesis; tetrahydrofolylpolyglutamate biosynthesis.</text>
</comment>
<evidence type="ECO:0000256" key="1">
    <source>
        <dbReference type="ARBA" id="ARBA00005150"/>
    </source>
</evidence>
<dbReference type="InterPro" id="IPR036615">
    <property type="entry name" value="Mur_ligase_C_dom_sf"/>
</dbReference>
<sequence>MQPPTRATATCSMARAVCGGGQALSMRGARGYPEALEKLATLQSNRSTTLLFGGGGGGSPEQLNARAIPEMGAWLRRAGYGPADLARMRHIHVAGTKGKGSVCAFATAMLLRRRWRHHGGDGGGSVGTYTSPHLVGPRERIAIDGEPIGQQAFADAFFELWDRFGEAARREDGVSAAQAEGPESKPFFFRFLTIMAWHVFLARGVGDVVMECGIGGEYDATNVLPPEAVSAAVVTQLGIDHVAMLGDSAGQIAWHKAGIMKPGVKCFTGSSDHHHRQQPAVMQVLRARAAEKGASLVEVDDETVRQWGGVPGLLRGDFQKRNQALATLAVREHLGWGDVVPSPSSSSSLLAALRSIPEDMVQGLREARLRGRCEVLEHADVTWLLDGAHTAESLAEVARWLAQSLRPPAVEPIVLVFNQQDREAAPLLAALVAAVQRETGRQTLVFRHALFTRNDLARPPAGAVVDMAVQEKTAAAMVGLVPGCDTACVDNVEDAVARARALAAQLADEHGVKPKVLVTGSLHLVGAALRVLEPDSSL</sequence>